<evidence type="ECO:0000313" key="3">
    <source>
        <dbReference type="Proteomes" id="UP000239388"/>
    </source>
</evidence>
<protein>
    <submittedName>
        <fullName evidence="2">Uncharacterized protein</fullName>
    </submittedName>
</protein>
<keyword evidence="1" id="KW-0175">Coiled coil</keyword>
<evidence type="ECO:0000313" key="2">
    <source>
        <dbReference type="EMBL" id="PQO29005.1"/>
    </source>
</evidence>
<accession>A0A2S8FA30</accession>
<dbReference type="AlphaFoldDB" id="A0A2S8FA30"/>
<reference evidence="2 3" key="1">
    <citation type="submission" date="2018-02" db="EMBL/GenBank/DDBJ databases">
        <title>Comparative genomes isolates from brazilian mangrove.</title>
        <authorList>
            <person name="Araujo J.E."/>
            <person name="Taketani R.G."/>
            <person name="Silva M.C.P."/>
            <person name="Loureco M.V."/>
            <person name="Andreote F.D."/>
        </authorList>
    </citation>
    <scope>NUCLEOTIDE SEQUENCE [LARGE SCALE GENOMIC DNA]</scope>
    <source>
        <strain evidence="2 3">NAP PRIS-MGV</strain>
    </source>
</reference>
<feature type="coiled-coil region" evidence="1">
    <location>
        <begin position="438"/>
        <end position="465"/>
    </location>
</feature>
<organism evidence="2 3">
    <name type="scientific">Blastopirellula marina</name>
    <dbReference type="NCBI Taxonomy" id="124"/>
    <lineage>
        <taxon>Bacteria</taxon>
        <taxon>Pseudomonadati</taxon>
        <taxon>Planctomycetota</taxon>
        <taxon>Planctomycetia</taxon>
        <taxon>Pirellulales</taxon>
        <taxon>Pirellulaceae</taxon>
        <taxon>Blastopirellula</taxon>
    </lineage>
</organism>
<dbReference type="EMBL" id="PUIB01000023">
    <property type="protein sequence ID" value="PQO29005.1"/>
    <property type="molecule type" value="Genomic_DNA"/>
</dbReference>
<comment type="caution">
    <text evidence="2">The sequence shown here is derived from an EMBL/GenBank/DDBJ whole genome shotgun (WGS) entry which is preliminary data.</text>
</comment>
<proteinExistence type="predicted"/>
<dbReference type="Proteomes" id="UP000239388">
    <property type="component" value="Unassembled WGS sequence"/>
</dbReference>
<name>A0A2S8FA30_9BACT</name>
<gene>
    <name evidence="2" type="ORF">C5Y98_22610</name>
</gene>
<sequence length="1022" mass="108372">MAQVTYQQELQDDELASGAEAKRDAALLALDLAQIENTANADYQYAQTLAAGLQNYGDASIQADYGYSVQLAGAIYAANQADAQSEMTLSLGLAAASDLATADTNSAVNEVTRRLAVNDAQHDSNVAAAQLTGVTTIDGLLDSDYTAFLVAKFTGQQSAAANLVAETTDWALDNIAANVAYAALSATAESVYVNLRETTIFAHQLLAAASEKLNEDQIAASYQANGTQLSAAIAAYQTAEAAALRDHRIAVEQADRRLTADGDQTAHDAAVAAADQALADAKSAFTDAYYAAAIGAEGDYQADVAQADAQYVNNVGQSRIRAVNAIADASVDYVTTEAGANRTQQESIAARDEQFAQFGADEEYDSLVNALAALTATNGGTSDPWTSRSLAIATVVHDNAADIAGAICDFQLDYAASAESYEVSSAEANRDRIISETKAMLDREVSNAEATADRFAKEKKSYEENAELGPITNAWNEGVEDASSDETDYSALPVVIPENLMRPTPFFIIVSGEQSIETVQPDIGNQDIVIIGANPTLISDEEMPPRWNLTDEEIAEFEANRKKHVDELKKIPNWIGNSGSNTRSSLDARTTIARQALSRAKDAAATLREIEGNPGSYSKEEFVTALEDAASAYDTYLEAYDQSQIVRKQFLEAQWVISWFDDWALERNAELPVTIDELDLRPTIEQFKAYNKTIRETSSALGAQIETLDFAHGAVKGVAVASAITLTVIFVPGAGAAFAIVGAVQVASAINARRADDQTLTEISIGTAADVSGFNSLHIGLYGKDYATGKVVELTAEQRGELFGSGIIQVASFSIGAADGASRIRFTPPTSAPGLQLAGPSGVPAGSATANGGLAISWATTGGGRLPLNVIAVNGSIVVMNGLKGINDDGNTFMSSDDGVDAPRLFLGADDFAKLPKSGRIDPKSVRFSQDSIAGNFKEGGNVLELGAKLKVGQVDPSSIPPIRIVLKDGKVFTLDNRRLRAFQEAGIDVPFERLDAIPKRELFKFTTKNVGVDIIIREATE</sequence>
<evidence type="ECO:0000256" key="1">
    <source>
        <dbReference type="SAM" id="Coils"/>
    </source>
</evidence>